<evidence type="ECO:0000256" key="5">
    <source>
        <dbReference type="ARBA" id="ARBA00023163"/>
    </source>
</evidence>
<feature type="region of interest" description="Disordered" evidence="7">
    <location>
        <begin position="58"/>
        <end position="88"/>
    </location>
</feature>
<dbReference type="AlphaFoldDB" id="A0A5N6TQE6"/>
<reference evidence="9 10" key="1">
    <citation type="submission" date="2019-04" db="EMBL/GenBank/DDBJ databases">
        <title>Friends and foes A comparative genomics study of 23 Aspergillus species from section Flavi.</title>
        <authorList>
            <consortium name="DOE Joint Genome Institute"/>
            <person name="Kjaerbolling I."/>
            <person name="Vesth T."/>
            <person name="Frisvad J.C."/>
            <person name="Nybo J.L."/>
            <person name="Theobald S."/>
            <person name="Kildgaard S."/>
            <person name="Isbrandt T."/>
            <person name="Kuo A."/>
            <person name="Sato A."/>
            <person name="Lyhne E.K."/>
            <person name="Kogle M.E."/>
            <person name="Wiebenga A."/>
            <person name="Kun R.S."/>
            <person name="Lubbers R.J."/>
            <person name="Makela M.R."/>
            <person name="Barry K."/>
            <person name="Chovatia M."/>
            <person name="Clum A."/>
            <person name="Daum C."/>
            <person name="Haridas S."/>
            <person name="He G."/>
            <person name="LaButti K."/>
            <person name="Lipzen A."/>
            <person name="Mondo S."/>
            <person name="Riley R."/>
            <person name="Salamov A."/>
            <person name="Simmons B.A."/>
            <person name="Magnuson J.K."/>
            <person name="Henrissat B."/>
            <person name="Mortensen U.H."/>
            <person name="Larsen T.O."/>
            <person name="Devries R.P."/>
            <person name="Grigoriev I.V."/>
            <person name="Machida M."/>
            <person name="Baker S.E."/>
            <person name="Andersen M.R."/>
        </authorList>
    </citation>
    <scope>NUCLEOTIDE SEQUENCE [LARGE SCALE GENOMIC DNA]</scope>
    <source>
        <strain evidence="9 10">IBT 18842</strain>
    </source>
</reference>
<dbReference type="Pfam" id="PF04082">
    <property type="entry name" value="Fungal_trans"/>
    <property type="match status" value="1"/>
</dbReference>
<protein>
    <recommendedName>
        <fullName evidence="8">Zn(2)-C6 fungal-type domain-containing protein</fullName>
    </recommendedName>
</protein>
<proteinExistence type="predicted"/>
<dbReference type="GO" id="GO:0003677">
    <property type="term" value="F:DNA binding"/>
    <property type="evidence" value="ECO:0007669"/>
    <property type="project" value="UniProtKB-KW"/>
</dbReference>
<dbReference type="PANTHER" id="PTHR31779:SF5">
    <property type="entry name" value="ZN(II)2CYS6 TRANSCRIPTION FACTOR (EUROFUNG)"/>
    <property type="match status" value="1"/>
</dbReference>
<dbReference type="InterPro" id="IPR052478">
    <property type="entry name" value="Metabolite_Synth_Reg"/>
</dbReference>
<feature type="compositionally biased region" description="Polar residues" evidence="7">
    <location>
        <begin position="60"/>
        <end position="85"/>
    </location>
</feature>
<sequence>MPNSSKRQRHARVACEPCRNRKRKCNGRQPCATCSEYDYTCYYDVGSRKKRNRNHVIKETASTQAPQTRQETSKHSPSPACSSETLPAHPMESNSGAAFVRELALKLDPLNAPEPKVFAWNIGRQMPSNFVPLPIVNIISETEMRTLAHVYFQKVHPYYGFLDHETVYKELDHRWLLSSAFEPYDVVLCGVAAMGYLFSHRRAVAAELHLVESARSALEQSSTSGLPSLTMIMGWTLRLAYLRHTASPHGAWMASCSLLHLIEASGIHLDPSSRPVLIRPPRNIDEGIRRRLVGFAQYLNTWISFDLGRSRVIIADASYMTLTSPEGSYTAEMLNLLPQSENLDPHRAADPTQLTTMLNDIIERVHTQAPSVLSQCNIVLCLFRRLRAIHSSIPSDLMCRLLQLIAKSLACSRDLANANCPWAYVANVPFQIICLLLAVDNRESLSILGDAVRTLKLVTDIYDTDTMKEAYRTAGMLIRLQQKRKNSEAKHLSDVLESNFTCPMGPEQELTVDWPQKVGSLGSLRDIMVTPSFEPFDFNELLNLDNPGFALGLVP</sequence>
<name>A0A5N6TQE6_ASPAV</name>
<dbReference type="EMBL" id="ML742164">
    <property type="protein sequence ID" value="KAE8148359.1"/>
    <property type="molecule type" value="Genomic_DNA"/>
</dbReference>
<evidence type="ECO:0000259" key="8">
    <source>
        <dbReference type="PROSITE" id="PS50048"/>
    </source>
</evidence>
<dbReference type="Pfam" id="PF00172">
    <property type="entry name" value="Zn_clus"/>
    <property type="match status" value="1"/>
</dbReference>
<evidence type="ECO:0000256" key="1">
    <source>
        <dbReference type="ARBA" id="ARBA00022723"/>
    </source>
</evidence>
<dbReference type="GO" id="GO:0000981">
    <property type="term" value="F:DNA-binding transcription factor activity, RNA polymerase II-specific"/>
    <property type="evidence" value="ECO:0007669"/>
    <property type="project" value="InterPro"/>
</dbReference>
<keyword evidence="4" id="KW-0238">DNA-binding</keyword>
<keyword evidence="2" id="KW-0862">Zinc</keyword>
<dbReference type="CDD" id="cd12148">
    <property type="entry name" value="fungal_TF_MHR"/>
    <property type="match status" value="1"/>
</dbReference>
<evidence type="ECO:0000313" key="9">
    <source>
        <dbReference type="EMBL" id="KAE8148359.1"/>
    </source>
</evidence>
<keyword evidence="1" id="KW-0479">Metal-binding</keyword>
<dbReference type="InterPro" id="IPR036864">
    <property type="entry name" value="Zn2-C6_fun-type_DNA-bd_sf"/>
</dbReference>
<dbReference type="Gene3D" id="4.10.240.10">
    <property type="entry name" value="Zn(2)-C6 fungal-type DNA-binding domain"/>
    <property type="match status" value="1"/>
</dbReference>
<dbReference type="InterPro" id="IPR007219">
    <property type="entry name" value="XnlR_reg_dom"/>
</dbReference>
<keyword evidence="5" id="KW-0804">Transcription</keyword>
<keyword evidence="10" id="KW-1185">Reference proteome</keyword>
<dbReference type="SUPFAM" id="SSF57701">
    <property type="entry name" value="Zn2/Cys6 DNA-binding domain"/>
    <property type="match status" value="1"/>
</dbReference>
<dbReference type="PROSITE" id="PS50048">
    <property type="entry name" value="ZN2_CY6_FUNGAL_2"/>
    <property type="match status" value="1"/>
</dbReference>
<dbReference type="GO" id="GO:0008270">
    <property type="term" value="F:zinc ion binding"/>
    <property type="evidence" value="ECO:0007669"/>
    <property type="project" value="InterPro"/>
</dbReference>
<dbReference type="InterPro" id="IPR001138">
    <property type="entry name" value="Zn2Cys6_DnaBD"/>
</dbReference>
<dbReference type="OrthoDB" id="9986881at2759"/>
<dbReference type="PANTHER" id="PTHR31779">
    <property type="entry name" value="2-NITROPROPANE DIOXYGENASE FAMILY, PUTATIVE (AFU_ORTHOLOGUE AFUA_2G17430)-RELATED"/>
    <property type="match status" value="1"/>
</dbReference>
<evidence type="ECO:0000256" key="3">
    <source>
        <dbReference type="ARBA" id="ARBA00023015"/>
    </source>
</evidence>
<evidence type="ECO:0000313" key="10">
    <source>
        <dbReference type="Proteomes" id="UP000325780"/>
    </source>
</evidence>
<evidence type="ECO:0000256" key="4">
    <source>
        <dbReference type="ARBA" id="ARBA00023125"/>
    </source>
</evidence>
<accession>A0A5N6TQE6</accession>
<organism evidence="9 10">
    <name type="scientific">Aspergillus avenaceus</name>
    <dbReference type="NCBI Taxonomy" id="36643"/>
    <lineage>
        <taxon>Eukaryota</taxon>
        <taxon>Fungi</taxon>
        <taxon>Dikarya</taxon>
        <taxon>Ascomycota</taxon>
        <taxon>Pezizomycotina</taxon>
        <taxon>Eurotiomycetes</taxon>
        <taxon>Eurotiomycetidae</taxon>
        <taxon>Eurotiales</taxon>
        <taxon>Aspergillaceae</taxon>
        <taxon>Aspergillus</taxon>
        <taxon>Aspergillus subgen. Circumdati</taxon>
    </lineage>
</organism>
<dbReference type="CDD" id="cd00067">
    <property type="entry name" value="GAL4"/>
    <property type="match status" value="1"/>
</dbReference>
<evidence type="ECO:0000256" key="2">
    <source>
        <dbReference type="ARBA" id="ARBA00022833"/>
    </source>
</evidence>
<evidence type="ECO:0000256" key="7">
    <source>
        <dbReference type="SAM" id="MobiDB-lite"/>
    </source>
</evidence>
<dbReference type="PROSITE" id="PS00463">
    <property type="entry name" value="ZN2_CY6_FUNGAL_1"/>
    <property type="match status" value="1"/>
</dbReference>
<dbReference type="GO" id="GO:0006351">
    <property type="term" value="P:DNA-templated transcription"/>
    <property type="evidence" value="ECO:0007669"/>
    <property type="project" value="InterPro"/>
</dbReference>
<gene>
    <name evidence="9" type="ORF">BDV25DRAFT_158501</name>
</gene>
<dbReference type="GO" id="GO:0009893">
    <property type="term" value="P:positive regulation of metabolic process"/>
    <property type="evidence" value="ECO:0007669"/>
    <property type="project" value="UniProtKB-ARBA"/>
</dbReference>
<feature type="domain" description="Zn(2)-C6 fungal-type" evidence="8">
    <location>
        <begin position="14"/>
        <end position="43"/>
    </location>
</feature>
<keyword evidence="6" id="KW-0539">Nucleus</keyword>
<keyword evidence="3" id="KW-0805">Transcription regulation</keyword>
<dbReference type="GO" id="GO:0009410">
    <property type="term" value="P:response to xenobiotic stimulus"/>
    <property type="evidence" value="ECO:0007669"/>
    <property type="project" value="TreeGrafter"/>
</dbReference>
<dbReference type="SMART" id="SM00066">
    <property type="entry name" value="GAL4"/>
    <property type="match status" value="1"/>
</dbReference>
<dbReference type="Proteomes" id="UP000325780">
    <property type="component" value="Unassembled WGS sequence"/>
</dbReference>
<evidence type="ECO:0000256" key="6">
    <source>
        <dbReference type="ARBA" id="ARBA00023242"/>
    </source>
</evidence>